<evidence type="ECO:0000256" key="4">
    <source>
        <dbReference type="ARBA" id="ARBA00023002"/>
    </source>
</evidence>
<keyword evidence="5 8" id="KW-0408">Iron</keyword>
<evidence type="ECO:0000256" key="2">
    <source>
        <dbReference type="ARBA" id="ARBA00022617"/>
    </source>
</evidence>
<feature type="binding site" description="axial binding residue" evidence="8">
    <location>
        <position position="470"/>
    </location>
    <ligand>
        <name>heme</name>
        <dbReference type="ChEBI" id="CHEBI:30413"/>
    </ligand>
    <ligandPart>
        <name>Fe</name>
        <dbReference type="ChEBI" id="CHEBI:18248"/>
    </ligandPart>
</feature>
<dbReference type="PANTHER" id="PTHR24302:SF15">
    <property type="entry name" value="FATTY-ACID PEROXYGENASE"/>
    <property type="match status" value="1"/>
</dbReference>
<dbReference type="InterPro" id="IPR017972">
    <property type="entry name" value="Cyt_P450_CS"/>
</dbReference>
<dbReference type="OrthoDB" id="1470350at2759"/>
<dbReference type="PRINTS" id="PR00463">
    <property type="entry name" value="EP450I"/>
</dbReference>
<dbReference type="PROSITE" id="PS00086">
    <property type="entry name" value="CYTOCHROME_P450"/>
    <property type="match status" value="1"/>
</dbReference>
<keyword evidence="2 8" id="KW-0349">Heme</keyword>
<evidence type="ECO:0000256" key="7">
    <source>
        <dbReference type="ARBA" id="ARBA00043906"/>
    </source>
</evidence>
<dbReference type="AlphaFoldDB" id="A0A1D1VZE1"/>
<comment type="cofactor">
    <cofactor evidence="8">
        <name>heme</name>
        <dbReference type="ChEBI" id="CHEBI:30413"/>
    </cofactor>
</comment>
<dbReference type="Gene3D" id="1.10.630.10">
    <property type="entry name" value="Cytochrome P450"/>
    <property type="match status" value="1"/>
</dbReference>
<dbReference type="InterPro" id="IPR002401">
    <property type="entry name" value="Cyt_P450_E_grp-I"/>
</dbReference>
<proteinExistence type="inferred from homology"/>
<evidence type="ECO:0000256" key="8">
    <source>
        <dbReference type="PIRSR" id="PIRSR602401-1"/>
    </source>
</evidence>
<evidence type="ECO:0000256" key="3">
    <source>
        <dbReference type="ARBA" id="ARBA00022723"/>
    </source>
</evidence>
<keyword evidence="3 8" id="KW-0479">Metal-binding</keyword>
<keyword evidence="6 9" id="KW-0503">Monooxygenase</keyword>
<evidence type="ECO:0000256" key="9">
    <source>
        <dbReference type="RuleBase" id="RU000461"/>
    </source>
</evidence>
<dbReference type="InterPro" id="IPR001128">
    <property type="entry name" value="Cyt_P450"/>
</dbReference>
<comment type="caution">
    <text evidence="11">The sequence shown here is derived from an EMBL/GenBank/DDBJ whole genome shotgun (WGS) entry which is preliminary data.</text>
</comment>
<dbReference type="GO" id="GO:0020037">
    <property type="term" value="F:heme binding"/>
    <property type="evidence" value="ECO:0007669"/>
    <property type="project" value="InterPro"/>
</dbReference>
<reference evidence="11 12" key="1">
    <citation type="journal article" date="2016" name="Nat. Commun.">
        <title>Extremotolerant tardigrade genome and improved radiotolerance of human cultured cells by tardigrade-unique protein.</title>
        <authorList>
            <person name="Hashimoto T."/>
            <person name="Horikawa D.D."/>
            <person name="Saito Y."/>
            <person name="Kuwahara H."/>
            <person name="Kozuka-Hata H."/>
            <person name="Shin-I T."/>
            <person name="Minakuchi Y."/>
            <person name="Ohishi K."/>
            <person name="Motoyama A."/>
            <person name="Aizu T."/>
            <person name="Enomoto A."/>
            <person name="Kondo K."/>
            <person name="Tanaka S."/>
            <person name="Hara Y."/>
            <person name="Koshikawa S."/>
            <person name="Sagara H."/>
            <person name="Miura T."/>
            <person name="Yokobori S."/>
            <person name="Miyagawa K."/>
            <person name="Suzuki Y."/>
            <person name="Kubo T."/>
            <person name="Oyama M."/>
            <person name="Kohara Y."/>
            <person name="Fujiyama A."/>
            <person name="Arakawa K."/>
            <person name="Katayama T."/>
            <person name="Toyoda A."/>
            <person name="Kunieda T."/>
        </authorList>
    </citation>
    <scope>NUCLEOTIDE SEQUENCE [LARGE SCALE GENOMIC DNA]</scope>
    <source>
        <strain evidence="11 12">YOKOZUNA-1</strain>
    </source>
</reference>
<evidence type="ECO:0008006" key="13">
    <source>
        <dbReference type="Google" id="ProtNLM"/>
    </source>
</evidence>
<dbReference type="GO" id="GO:0016705">
    <property type="term" value="F:oxidoreductase activity, acting on paired donors, with incorporation or reduction of molecular oxygen"/>
    <property type="evidence" value="ECO:0007669"/>
    <property type="project" value="InterPro"/>
</dbReference>
<feature type="region of interest" description="Disordered" evidence="10">
    <location>
        <begin position="275"/>
        <end position="310"/>
    </location>
</feature>
<evidence type="ECO:0000256" key="1">
    <source>
        <dbReference type="ARBA" id="ARBA00010617"/>
    </source>
</evidence>
<dbReference type="CDD" id="cd11055">
    <property type="entry name" value="CYP3A-like"/>
    <property type="match status" value="1"/>
</dbReference>
<sequence length="524" mass="60320">MLLWIASILAGLIGYSVYQSIKRYEYWQKRGVAGPRPVPIVNQFLDFSWKGMGKFDVGLIKKFGRVCGYYDTGPILLVSDPEMLKDIMVKDFSVFANRRDFDLNGPIMDLSVSVLRDQHWKHVRNVLVPAFSSGKMRQMEHLITDCCETMVAHLDKVVKDGEDLDVKEYFKRITMDVISSTFFGTKTDTQSNPNSPFVKNALKIFDISIFNPAFLVVFLAPRFAPFAKKMKMQLTPRRPLEHIVLVMKEILEMRKSSGQVRRDFLQMMVKAMDQNDSTKRPAKDYEEDGPDVLSDALSVGPSSQPQANHQEHRINRALTPDEVMAQSVVFLLAGFETTANTLTFMTYLLSIHPEIQERLRKEIQQVIGRDVQPTYDLIAQIPYLDQCINETLRLYPPATRAERECSEDWTWKNLTIEKGTTIGIPIYGLHHDPEFWPEPDCYNPDRFSEENKHKIIPFTFLPFGQGPRNCVGMRFAIYEIKMVMVSILLKYRIVSSPRTVTPVLKDWGLVTPKDPLWVKLEEFS</sequence>
<comment type="similarity">
    <text evidence="1 9">Belongs to the cytochrome P450 family.</text>
</comment>
<evidence type="ECO:0000256" key="5">
    <source>
        <dbReference type="ARBA" id="ARBA00023004"/>
    </source>
</evidence>
<gene>
    <name evidence="11" type="primary">RvY_16339</name>
    <name evidence="11" type="synonym">RvY_16339.1</name>
    <name evidence="11" type="ORF">RvY_16339-1</name>
</gene>
<dbReference type="GO" id="GO:0008395">
    <property type="term" value="F:steroid hydroxylase activity"/>
    <property type="evidence" value="ECO:0007669"/>
    <property type="project" value="TreeGrafter"/>
</dbReference>
<keyword evidence="12" id="KW-1185">Reference proteome</keyword>
<dbReference type="InterPro" id="IPR036396">
    <property type="entry name" value="Cyt_P450_sf"/>
</dbReference>
<dbReference type="Proteomes" id="UP000186922">
    <property type="component" value="Unassembled WGS sequence"/>
</dbReference>
<evidence type="ECO:0000256" key="6">
    <source>
        <dbReference type="ARBA" id="ARBA00023033"/>
    </source>
</evidence>
<dbReference type="Pfam" id="PF00067">
    <property type="entry name" value="p450"/>
    <property type="match status" value="1"/>
</dbReference>
<accession>A0A1D1VZE1</accession>
<dbReference type="GO" id="GO:0005506">
    <property type="term" value="F:iron ion binding"/>
    <property type="evidence" value="ECO:0007669"/>
    <property type="project" value="InterPro"/>
</dbReference>
<comment type="function">
    <text evidence="7">Cytochromes P450 are a group of heme-thiolate monooxygenases. They oxidize a variety of structurally unrelated compounds, including steroids, fatty acids, and xenobiotics.</text>
</comment>
<dbReference type="PANTHER" id="PTHR24302">
    <property type="entry name" value="CYTOCHROME P450 FAMILY 3"/>
    <property type="match status" value="1"/>
</dbReference>
<protein>
    <recommendedName>
        <fullName evidence="13">Cytochrome P450</fullName>
    </recommendedName>
</protein>
<evidence type="ECO:0000313" key="12">
    <source>
        <dbReference type="Proteomes" id="UP000186922"/>
    </source>
</evidence>
<dbReference type="PRINTS" id="PR00385">
    <property type="entry name" value="P450"/>
</dbReference>
<keyword evidence="4 9" id="KW-0560">Oxidoreductase</keyword>
<name>A0A1D1VZE1_RAMVA</name>
<dbReference type="InterPro" id="IPR050705">
    <property type="entry name" value="Cytochrome_P450_3A"/>
</dbReference>
<dbReference type="STRING" id="947166.A0A1D1VZE1"/>
<dbReference type="SUPFAM" id="SSF48264">
    <property type="entry name" value="Cytochrome P450"/>
    <property type="match status" value="1"/>
</dbReference>
<evidence type="ECO:0000256" key="10">
    <source>
        <dbReference type="SAM" id="MobiDB-lite"/>
    </source>
</evidence>
<evidence type="ECO:0000313" key="11">
    <source>
        <dbReference type="EMBL" id="GAV06326.1"/>
    </source>
</evidence>
<organism evidence="11 12">
    <name type="scientific">Ramazzottius varieornatus</name>
    <name type="common">Water bear</name>
    <name type="synonym">Tardigrade</name>
    <dbReference type="NCBI Taxonomy" id="947166"/>
    <lineage>
        <taxon>Eukaryota</taxon>
        <taxon>Metazoa</taxon>
        <taxon>Ecdysozoa</taxon>
        <taxon>Tardigrada</taxon>
        <taxon>Eutardigrada</taxon>
        <taxon>Parachela</taxon>
        <taxon>Hypsibioidea</taxon>
        <taxon>Ramazzottiidae</taxon>
        <taxon>Ramazzottius</taxon>
    </lineage>
</organism>
<dbReference type="EMBL" id="BDGG01000013">
    <property type="protein sequence ID" value="GAV06326.1"/>
    <property type="molecule type" value="Genomic_DNA"/>
</dbReference>